<protein>
    <submittedName>
        <fullName evidence="3">YCII-related domain protein</fullName>
    </submittedName>
</protein>
<evidence type="ECO:0000313" key="3">
    <source>
        <dbReference type="EMBL" id="QEG33520.1"/>
    </source>
</evidence>
<sequence>MYYLCLAYGDEAGWNSLSDGEKQEVLAQDAVIRDRGNVMSAVQTQVTSVRNWNKKLDLREEPFLQQNLPLAGFAVIEAKNRSEVVKLVSNTPCARAQGVIEIREFWNIGNVVTSPRD</sequence>
<proteinExistence type="inferred from homology"/>
<comment type="similarity">
    <text evidence="1">Belongs to the YciI family.</text>
</comment>
<dbReference type="InterPro" id="IPR011008">
    <property type="entry name" value="Dimeric_a/b-barrel"/>
</dbReference>
<evidence type="ECO:0000256" key="1">
    <source>
        <dbReference type="ARBA" id="ARBA00007689"/>
    </source>
</evidence>
<dbReference type="Gene3D" id="3.30.70.1060">
    <property type="entry name" value="Dimeric alpha+beta barrel"/>
    <property type="match status" value="1"/>
</dbReference>
<evidence type="ECO:0000259" key="2">
    <source>
        <dbReference type="Pfam" id="PF03795"/>
    </source>
</evidence>
<evidence type="ECO:0000313" key="4">
    <source>
        <dbReference type="Proteomes" id="UP000323917"/>
    </source>
</evidence>
<dbReference type="Pfam" id="PF03795">
    <property type="entry name" value="YCII"/>
    <property type="match status" value="1"/>
</dbReference>
<keyword evidence="4" id="KW-1185">Reference proteome</keyword>
<dbReference type="EMBL" id="CP042913">
    <property type="protein sequence ID" value="QEG33520.1"/>
    <property type="molecule type" value="Genomic_DNA"/>
</dbReference>
<feature type="domain" description="YCII-related" evidence="2">
    <location>
        <begin position="1"/>
        <end position="106"/>
    </location>
</feature>
<reference evidence="3 4" key="1">
    <citation type="submission" date="2019-08" db="EMBL/GenBank/DDBJ databases">
        <title>Deep-cultivation of Planctomycetes and their phenomic and genomic characterization uncovers novel biology.</title>
        <authorList>
            <person name="Wiegand S."/>
            <person name="Jogler M."/>
            <person name="Boedeker C."/>
            <person name="Pinto D."/>
            <person name="Vollmers J."/>
            <person name="Rivas-Marin E."/>
            <person name="Kohn T."/>
            <person name="Peeters S.H."/>
            <person name="Heuer A."/>
            <person name="Rast P."/>
            <person name="Oberbeckmann S."/>
            <person name="Bunk B."/>
            <person name="Jeske O."/>
            <person name="Meyerdierks A."/>
            <person name="Storesund J.E."/>
            <person name="Kallscheuer N."/>
            <person name="Luecker S."/>
            <person name="Lage O.M."/>
            <person name="Pohl T."/>
            <person name="Merkel B.J."/>
            <person name="Hornburger P."/>
            <person name="Mueller R.-W."/>
            <person name="Bruemmer F."/>
            <person name="Labrenz M."/>
            <person name="Spormann A.M."/>
            <person name="Op den Camp H."/>
            <person name="Overmann J."/>
            <person name="Amann R."/>
            <person name="Jetten M.S.M."/>
            <person name="Mascher T."/>
            <person name="Medema M.H."/>
            <person name="Devos D.P."/>
            <person name="Kaster A.-K."/>
            <person name="Ovreas L."/>
            <person name="Rohde M."/>
            <person name="Galperin M.Y."/>
            <person name="Jogler C."/>
        </authorList>
    </citation>
    <scope>NUCLEOTIDE SEQUENCE [LARGE SCALE GENOMIC DNA]</scope>
    <source>
        <strain evidence="3 4">Pr1d</strain>
    </source>
</reference>
<name>A0A5B9Q731_9BACT</name>
<dbReference type="KEGG" id="bgok:Pr1d_07840"/>
<dbReference type="InterPro" id="IPR005545">
    <property type="entry name" value="YCII"/>
</dbReference>
<gene>
    <name evidence="3" type="ORF">Pr1d_07840</name>
</gene>
<dbReference type="SUPFAM" id="SSF54909">
    <property type="entry name" value="Dimeric alpha+beta barrel"/>
    <property type="match status" value="1"/>
</dbReference>
<dbReference type="Proteomes" id="UP000323917">
    <property type="component" value="Chromosome"/>
</dbReference>
<dbReference type="AlphaFoldDB" id="A0A5B9Q731"/>
<accession>A0A5B9Q731</accession>
<organism evidence="3 4">
    <name type="scientific">Bythopirellula goksoeyrii</name>
    <dbReference type="NCBI Taxonomy" id="1400387"/>
    <lineage>
        <taxon>Bacteria</taxon>
        <taxon>Pseudomonadati</taxon>
        <taxon>Planctomycetota</taxon>
        <taxon>Planctomycetia</taxon>
        <taxon>Pirellulales</taxon>
        <taxon>Lacipirellulaceae</taxon>
        <taxon>Bythopirellula</taxon>
    </lineage>
</organism>